<sequence length="440" mass="47576">MQVKIGTASETVDADVATMVSESINSRIEDLKALNHHIHSNPELCFKEFKAHDAIVAFLRKLNVVVTPHAYSIETSFEAEYGSGGRVVVFNAEYDALPEIGHACGHNLIAISSIAGFLAVVAVLQKTGAPGRVRLLGTPAEEGGGGKVLLIANGAYKSVDACLMAHPSPLHVNYGKEFNGDVYRPHVACENLQVSFEGKTAHAAFAPWQGVNALDAVVLGYNAVSMLRQQMKPTNRVHGIISHGGLAANIIPNYGRVEYEVRAESVAETSELKKQVMNCFLGASTATSCKMEVSSGPTYADLVPNKTLSTLFKDEMARIGLPMMCDLDTKEYVGGATDQGNVSYIVPSIHPIYGIKADEGFFNHTVGFTAAAITEDAFLRTIQVARGMAMSAWKMLSDDRLAEIVQKEFAADHRNRSPELLDIISGTGREKNHIFCRCAY</sequence>
<dbReference type="Gene3D" id="3.40.630.10">
    <property type="entry name" value="Zn peptidases"/>
    <property type="match status" value="1"/>
</dbReference>
<gene>
    <name evidence="4" type="ORF">PAC_06022</name>
</gene>
<name>A0A1L7WTN0_9HELO</name>
<dbReference type="InterPro" id="IPR036264">
    <property type="entry name" value="Bact_exopeptidase_dim_dom"/>
</dbReference>
<reference evidence="4 5" key="1">
    <citation type="submission" date="2016-03" db="EMBL/GenBank/DDBJ databases">
        <authorList>
            <person name="Ploux O."/>
        </authorList>
    </citation>
    <scope>NUCLEOTIDE SEQUENCE [LARGE SCALE GENOMIC DNA]</scope>
    <source>
        <strain evidence="4 5">UAMH 11012</strain>
    </source>
</reference>
<dbReference type="NCBIfam" id="TIGR01891">
    <property type="entry name" value="amidohydrolases"/>
    <property type="match status" value="1"/>
</dbReference>
<feature type="domain" description="Peptidase M20 dimerisation" evidence="3">
    <location>
        <begin position="193"/>
        <end position="278"/>
    </location>
</feature>
<dbReference type="GO" id="GO:0016805">
    <property type="term" value="F:dipeptidase activity"/>
    <property type="evidence" value="ECO:0007669"/>
    <property type="project" value="InterPro"/>
</dbReference>
<dbReference type="Pfam" id="PF01546">
    <property type="entry name" value="Peptidase_M20"/>
    <property type="match status" value="1"/>
</dbReference>
<dbReference type="PIRSF" id="PIRSF037226">
    <property type="entry name" value="Amidohydrolase_ACY1L2_prd"/>
    <property type="match status" value="1"/>
</dbReference>
<evidence type="ECO:0000259" key="3">
    <source>
        <dbReference type="Pfam" id="PF07687"/>
    </source>
</evidence>
<evidence type="ECO:0000313" key="4">
    <source>
        <dbReference type="EMBL" id="CZR56134.1"/>
    </source>
</evidence>
<dbReference type="PANTHER" id="PTHR30575">
    <property type="entry name" value="PEPTIDASE M20"/>
    <property type="match status" value="1"/>
</dbReference>
<dbReference type="OrthoDB" id="6119954at2759"/>
<dbReference type="FunFam" id="3.30.70.360:FF:000004">
    <property type="entry name" value="Peptidase M20 domain-containing protein 2"/>
    <property type="match status" value="1"/>
</dbReference>
<dbReference type="SUPFAM" id="SSF55031">
    <property type="entry name" value="Bacterial exopeptidase dimerisation domain"/>
    <property type="match status" value="1"/>
</dbReference>
<dbReference type="AlphaFoldDB" id="A0A1L7WTN0"/>
<dbReference type="Proteomes" id="UP000184330">
    <property type="component" value="Unassembled WGS sequence"/>
</dbReference>
<dbReference type="InterPro" id="IPR017144">
    <property type="entry name" value="Xaa-Arg_dipeptidase"/>
</dbReference>
<dbReference type="Gene3D" id="3.30.70.360">
    <property type="match status" value="1"/>
</dbReference>
<dbReference type="Pfam" id="PF07687">
    <property type="entry name" value="M20_dimer"/>
    <property type="match status" value="1"/>
</dbReference>
<dbReference type="InterPro" id="IPR002933">
    <property type="entry name" value="Peptidase_M20"/>
</dbReference>
<evidence type="ECO:0000256" key="1">
    <source>
        <dbReference type="ARBA" id="ARBA00006247"/>
    </source>
</evidence>
<evidence type="ECO:0000313" key="5">
    <source>
        <dbReference type="Proteomes" id="UP000184330"/>
    </source>
</evidence>
<dbReference type="InterPro" id="IPR052030">
    <property type="entry name" value="Peptidase_M20/M20A_hydrolases"/>
</dbReference>
<evidence type="ECO:0000256" key="2">
    <source>
        <dbReference type="PIRNR" id="PIRNR037226"/>
    </source>
</evidence>
<organism evidence="4 5">
    <name type="scientific">Phialocephala subalpina</name>
    <dbReference type="NCBI Taxonomy" id="576137"/>
    <lineage>
        <taxon>Eukaryota</taxon>
        <taxon>Fungi</taxon>
        <taxon>Dikarya</taxon>
        <taxon>Ascomycota</taxon>
        <taxon>Pezizomycotina</taxon>
        <taxon>Leotiomycetes</taxon>
        <taxon>Helotiales</taxon>
        <taxon>Mollisiaceae</taxon>
        <taxon>Phialocephala</taxon>
        <taxon>Phialocephala fortinii species complex</taxon>
    </lineage>
</organism>
<dbReference type="CDD" id="cd05672">
    <property type="entry name" value="M20_ACY1L2-like"/>
    <property type="match status" value="1"/>
</dbReference>
<dbReference type="SUPFAM" id="SSF53187">
    <property type="entry name" value="Zn-dependent exopeptidases"/>
    <property type="match status" value="1"/>
</dbReference>
<dbReference type="EMBL" id="FJOG01000007">
    <property type="protein sequence ID" value="CZR56134.1"/>
    <property type="molecule type" value="Genomic_DNA"/>
</dbReference>
<dbReference type="PANTHER" id="PTHR30575:SF0">
    <property type="entry name" value="XAA-ARG DIPEPTIDASE"/>
    <property type="match status" value="1"/>
</dbReference>
<comment type="similarity">
    <text evidence="1 2">Belongs to the peptidase M20A family.</text>
</comment>
<accession>A0A1L7WTN0</accession>
<proteinExistence type="inferred from homology"/>
<dbReference type="InterPro" id="IPR017439">
    <property type="entry name" value="Amidohydrolase"/>
</dbReference>
<keyword evidence="5" id="KW-1185">Reference proteome</keyword>
<protein>
    <recommendedName>
        <fullName evidence="2">Peptidase M20 domain-containing protein 2</fullName>
    </recommendedName>
</protein>
<keyword evidence="4" id="KW-0378">Hydrolase</keyword>
<dbReference type="InterPro" id="IPR011650">
    <property type="entry name" value="Peptidase_M20_dimer"/>
</dbReference>